<dbReference type="InterPro" id="IPR023796">
    <property type="entry name" value="Serpin_dom"/>
</dbReference>
<accession>A0A443RYW0</accession>
<evidence type="ECO:0000256" key="2">
    <source>
        <dbReference type="ARBA" id="ARBA00022900"/>
    </source>
</evidence>
<comment type="caution">
    <text evidence="4">The sequence shown here is derived from an EMBL/GenBank/DDBJ whole genome shotgun (WGS) entry which is preliminary data.</text>
</comment>
<dbReference type="Pfam" id="PF00079">
    <property type="entry name" value="Serpin"/>
    <property type="match status" value="1"/>
</dbReference>
<evidence type="ECO:0000313" key="5">
    <source>
        <dbReference type="Proteomes" id="UP000288716"/>
    </source>
</evidence>
<feature type="domain" description="Serpin" evidence="3">
    <location>
        <begin position="3"/>
        <end position="211"/>
    </location>
</feature>
<organism evidence="4 5">
    <name type="scientific">Leptotrombidium deliense</name>
    <dbReference type="NCBI Taxonomy" id="299467"/>
    <lineage>
        <taxon>Eukaryota</taxon>
        <taxon>Metazoa</taxon>
        <taxon>Ecdysozoa</taxon>
        <taxon>Arthropoda</taxon>
        <taxon>Chelicerata</taxon>
        <taxon>Arachnida</taxon>
        <taxon>Acari</taxon>
        <taxon>Acariformes</taxon>
        <taxon>Trombidiformes</taxon>
        <taxon>Prostigmata</taxon>
        <taxon>Anystina</taxon>
        <taxon>Parasitengona</taxon>
        <taxon>Trombiculoidea</taxon>
        <taxon>Trombiculidae</taxon>
        <taxon>Leptotrombidium</taxon>
    </lineage>
</organism>
<proteinExistence type="predicted"/>
<evidence type="ECO:0000259" key="3">
    <source>
        <dbReference type="Pfam" id="PF00079"/>
    </source>
</evidence>
<name>A0A443RYW0_9ACAR</name>
<dbReference type="GO" id="GO:0004867">
    <property type="term" value="F:serine-type endopeptidase inhibitor activity"/>
    <property type="evidence" value="ECO:0007669"/>
    <property type="project" value="UniProtKB-KW"/>
</dbReference>
<dbReference type="Gene3D" id="3.30.497.10">
    <property type="entry name" value="Antithrombin, subunit I, domain 2"/>
    <property type="match status" value="1"/>
</dbReference>
<reference evidence="4 5" key="1">
    <citation type="journal article" date="2018" name="Gigascience">
        <title>Genomes of trombidid mites reveal novel predicted allergens and laterally-transferred genes associated with secondary metabolism.</title>
        <authorList>
            <person name="Dong X."/>
            <person name="Chaisiri K."/>
            <person name="Xia D."/>
            <person name="Armstrong S.D."/>
            <person name="Fang Y."/>
            <person name="Donnelly M.J."/>
            <person name="Kadowaki T."/>
            <person name="McGarry J.W."/>
            <person name="Darby A.C."/>
            <person name="Makepeace B.L."/>
        </authorList>
    </citation>
    <scope>NUCLEOTIDE SEQUENCE [LARGE SCALE GENOMIC DNA]</scope>
    <source>
        <strain evidence="4">UoL-UT</strain>
    </source>
</reference>
<keyword evidence="5" id="KW-1185">Reference proteome</keyword>
<dbReference type="Proteomes" id="UP000288716">
    <property type="component" value="Unassembled WGS sequence"/>
</dbReference>
<dbReference type="InterPro" id="IPR036186">
    <property type="entry name" value="Serpin_sf"/>
</dbReference>
<dbReference type="InterPro" id="IPR042178">
    <property type="entry name" value="Serpin_sf_1"/>
</dbReference>
<dbReference type="InterPro" id="IPR042185">
    <property type="entry name" value="Serpin_sf_2"/>
</dbReference>
<dbReference type="AlphaFoldDB" id="A0A443RYW0"/>
<gene>
    <name evidence="4" type="ORF">B4U80_12110</name>
</gene>
<protein>
    <submittedName>
        <fullName evidence="4">Serpin 5-like protein</fullName>
    </submittedName>
</protein>
<dbReference type="SUPFAM" id="SSF56574">
    <property type="entry name" value="Serpins"/>
    <property type="match status" value="1"/>
</dbReference>
<sequence length="218" mass="25599">LNLKDNEQIVFLHAAKSQTKWKYKFDKKNNKQMQFLNYGDRQQIKKITFMNSKQRAKMITNKQYSAIILPFENEERFLMICPTKDYRKFVADLSYMKLNEMLTTLNNENEEEVSVTIPKVRVISGSTLETFKSKQNYYDFLKTPFDNEIKKPITFSTFRMSTMLDIDEDGLSFFKSTSATVRYNANQNFQCNRPMVIFVLAKKVNIVLVAAVIDKPNN</sequence>
<keyword evidence="2" id="KW-0722">Serine protease inhibitor</keyword>
<evidence type="ECO:0000256" key="1">
    <source>
        <dbReference type="ARBA" id="ARBA00022690"/>
    </source>
</evidence>
<dbReference type="VEuPathDB" id="VectorBase:LDEU011731"/>
<feature type="non-terminal residue" evidence="4">
    <location>
        <position position="1"/>
    </location>
</feature>
<keyword evidence="1" id="KW-0646">Protease inhibitor</keyword>
<dbReference type="Gene3D" id="2.30.39.10">
    <property type="entry name" value="Alpha-1-antitrypsin, domain 1"/>
    <property type="match status" value="1"/>
</dbReference>
<evidence type="ECO:0000313" key="4">
    <source>
        <dbReference type="EMBL" id="RWS20309.1"/>
    </source>
</evidence>
<dbReference type="EMBL" id="NCKV01018393">
    <property type="protein sequence ID" value="RWS20309.1"/>
    <property type="molecule type" value="Genomic_DNA"/>
</dbReference>